<gene>
    <name evidence="2" type="ORF">CLODIP_2_CD14036</name>
</gene>
<evidence type="ECO:0000313" key="3">
    <source>
        <dbReference type="Proteomes" id="UP000494165"/>
    </source>
</evidence>
<name>A0A8S1DTR6_9INSE</name>
<keyword evidence="1" id="KW-0812">Transmembrane</keyword>
<proteinExistence type="predicted"/>
<comment type="caution">
    <text evidence="2">The sequence shown here is derived from an EMBL/GenBank/DDBJ whole genome shotgun (WGS) entry which is preliminary data.</text>
</comment>
<evidence type="ECO:0000313" key="2">
    <source>
        <dbReference type="EMBL" id="CAB3384207.1"/>
    </source>
</evidence>
<feature type="transmembrane region" description="Helical" evidence="1">
    <location>
        <begin position="70"/>
        <end position="89"/>
    </location>
</feature>
<protein>
    <recommendedName>
        <fullName evidence="4">Transmembrane protein</fullName>
    </recommendedName>
</protein>
<sequence length="115" mass="12736">MRRAKREMKLLSVGLKDVWCVARVPACSPFAHGRESESARPSLLSQSAAPLDSFALCSGSRRLSSCWSTLALLHLGQVIAFIVSLKVFLLHPRRQVSPVHRPTENLHVSLLAHSR</sequence>
<dbReference type="Proteomes" id="UP000494165">
    <property type="component" value="Unassembled WGS sequence"/>
</dbReference>
<dbReference type="EMBL" id="CADEPI010000342">
    <property type="protein sequence ID" value="CAB3384207.1"/>
    <property type="molecule type" value="Genomic_DNA"/>
</dbReference>
<reference evidence="2 3" key="1">
    <citation type="submission" date="2020-04" db="EMBL/GenBank/DDBJ databases">
        <authorList>
            <person name="Alioto T."/>
            <person name="Alioto T."/>
            <person name="Gomez Garrido J."/>
        </authorList>
    </citation>
    <scope>NUCLEOTIDE SEQUENCE [LARGE SCALE GENOMIC DNA]</scope>
</reference>
<evidence type="ECO:0000256" key="1">
    <source>
        <dbReference type="SAM" id="Phobius"/>
    </source>
</evidence>
<organism evidence="2 3">
    <name type="scientific">Cloeon dipterum</name>
    <dbReference type="NCBI Taxonomy" id="197152"/>
    <lineage>
        <taxon>Eukaryota</taxon>
        <taxon>Metazoa</taxon>
        <taxon>Ecdysozoa</taxon>
        <taxon>Arthropoda</taxon>
        <taxon>Hexapoda</taxon>
        <taxon>Insecta</taxon>
        <taxon>Pterygota</taxon>
        <taxon>Palaeoptera</taxon>
        <taxon>Ephemeroptera</taxon>
        <taxon>Pisciforma</taxon>
        <taxon>Baetidae</taxon>
        <taxon>Cloeon</taxon>
    </lineage>
</organism>
<dbReference type="AlphaFoldDB" id="A0A8S1DTR6"/>
<accession>A0A8S1DTR6</accession>
<keyword evidence="3" id="KW-1185">Reference proteome</keyword>
<evidence type="ECO:0008006" key="4">
    <source>
        <dbReference type="Google" id="ProtNLM"/>
    </source>
</evidence>
<keyword evidence="1" id="KW-0472">Membrane</keyword>
<keyword evidence="1" id="KW-1133">Transmembrane helix</keyword>